<dbReference type="SUPFAM" id="SSF53098">
    <property type="entry name" value="Ribonuclease H-like"/>
    <property type="match status" value="1"/>
</dbReference>
<dbReference type="EMBL" id="MCGT01000003">
    <property type="protein sequence ID" value="ORX61624.1"/>
    <property type="molecule type" value="Genomic_DNA"/>
</dbReference>
<dbReference type="GO" id="GO:0003676">
    <property type="term" value="F:nucleic acid binding"/>
    <property type="evidence" value="ECO:0007669"/>
    <property type="project" value="InterPro"/>
</dbReference>
<feature type="region of interest" description="Disordered" evidence="1">
    <location>
        <begin position="575"/>
        <end position="628"/>
    </location>
</feature>
<feature type="region of interest" description="Disordered" evidence="1">
    <location>
        <begin position="515"/>
        <end position="536"/>
    </location>
</feature>
<accession>A0A1X2GUB3</accession>
<dbReference type="Gene3D" id="3.30.420.10">
    <property type="entry name" value="Ribonuclease H-like superfamily/Ribonuclease H"/>
    <property type="match status" value="1"/>
</dbReference>
<feature type="region of interest" description="Disordered" evidence="1">
    <location>
        <begin position="687"/>
        <end position="716"/>
    </location>
</feature>
<evidence type="ECO:0000256" key="1">
    <source>
        <dbReference type="SAM" id="MobiDB-lite"/>
    </source>
</evidence>
<feature type="region of interest" description="Disordered" evidence="1">
    <location>
        <begin position="762"/>
        <end position="785"/>
    </location>
</feature>
<feature type="compositionally biased region" description="Low complexity" evidence="1">
    <location>
        <begin position="396"/>
        <end position="419"/>
    </location>
</feature>
<proteinExistence type="predicted"/>
<feature type="compositionally biased region" description="Polar residues" evidence="1">
    <location>
        <begin position="421"/>
        <end position="432"/>
    </location>
</feature>
<dbReference type="InterPro" id="IPR012337">
    <property type="entry name" value="RNaseH-like_sf"/>
</dbReference>
<dbReference type="STRING" id="101127.A0A1X2GUB3"/>
<feature type="region of interest" description="Disordered" evidence="1">
    <location>
        <begin position="455"/>
        <end position="501"/>
    </location>
</feature>
<feature type="compositionally biased region" description="Polar residues" evidence="1">
    <location>
        <begin position="776"/>
        <end position="785"/>
    </location>
</feature>
<dbReference type="InterPro" id="IPR036397">
    <property type="entry name" value="RNaseH_sf"/>
</dbReference>
<feature type="compositionally biased region" description="Polar residues" evidence="1">
    <location>
        <begin position="362"/>
        <end position="371"/>
    </location>
</feature>
<evidence type="ECO:0000313" key="3">
    <source>
        <dbReference type="EMBL" id="ORX61624.1"/>
    </source>
</evidence>
<gene>
    <name evidence="3" type="ORF">DM01DRAFT_1404396</name>
</gene>
<organism evidence="3 4">
    <name type="scientific">Hesseltinella vesiculosa</name>
    <dbReference type="NCBI Taxonomy" id="101127"/>
    <lineage>
        <taxon>Eukaryota</taxon>
        <taxon>Fungi</taxon>
        <taxon>Fungi incertae sedis</taxon>
        <taxon>Mucoromycota</taxon>
        <taxon>Mucoromycotina</taxon>
        <taxon>Mucoromycetes</taxon>
        <taxon>Mucorales</taxon>
        <taxon>Cunninghamellaceae</taxon>
        <taxon>Hesseltinella</taxon>
    </lineage>
</organism>
<dbReference type="OrthoDB" id="26838at2759"/>
<comment type="caution">
    <text evidence="3">The sequence shown here is derived from an EMBL/GenBank/DDBJ whole genome shotgun (WGS) entry which is preliminary data.</text>
</comment>
<name>A0A1X2GUB3_9FUNG</name>
<dbReference type="InterPro" id="IPR002562">
    <property type="entry name" value="3'-5'_exonuclease_dom"/>
</dbReference>
<dbReference type="Pfam" id="PF01612">
    <property type="entry name" value="DNA_pol_A_exo1"/>
    <property type="match status" value="1"/>
</dbReference>
<feature type="compositionally biased region" description="Low complexity" evidence="1">
    <location>
        <begin position="598"/>
        <end position="610"/>
    </location>
</feature>
<feature type="region of interest" description="Disordered" evidence="1">
    <location>
        <begin position="395"/>
        <end position="442"/>
    </location>
</feature>
<evidence type="ECO:0000259" key="2">
    <source>
        <dbReference type="Pfam" id="PF01612"/>
    </source>
</evidence>
<feature type="region of interest" description="Disordered" evidence="1">
    <location>
        <begin position="329"/>
        <end position="371"/>
    </location>
</feature>
<feature type="compositionally biased region" description="Low complexity" evidence="1">
    <location>
        <begin position="577"/>
        <end position="587"/>
    </location>
</feature>
<feature type="compositionally biased region" description="Polar residues" evidence="1">
    <location>
        <begin position="476"/>
        <end position="498"/>
    </location>
</feature>
<feature type="domain" description="3'-5' exonuclease" evidence="2">
    <location>
        <begin position="104"/>
        <end position="292"/>
    </location>
</feature>
<sequence length="1015" mass="113021">MSFVITENQYWNSILRVCDGAIGLLSTYENQELDLVDTALEALRNLRRHGPTIDAARGYQLEPVFKKKSKQASDLPVSLNPRPNWTVHDEYTTVALEKNKSMTCHIVTTMQQLEAMIPCLKSAQVVTIDCEFLAIKKHPPLLKVLQLAISDMEGYAVMFDHFTIDDESYVQFRDLIKPVLEDPALRYVGWAVRADAQAIEQAFPGICLPYILDLQEMTLRVAGQRMNLRDAILKYAPAWGGMSEFAVVKRMSDVFTFVEHDCIWMKQPLPPSALVYAVFDVTSLMALYDSVQHVELDDADFWPVTVTKNASPKTLDRWYQQRALNQVPFPSYHPKKAGGKSPARSTHRPSSMIHITKGGDSAGSSQAPTSHSLLKADDQFEKDTQEAILRSLACQPTANSESSASPAPTSSPASSAPTANDPVSSARNSVSATPKEKNKLVAPADEVYSLDSLLKDTDAHPQTTSSITADDPINRQFASDQDVGSASSGESNMTYSDTQHQEEKLEFAFAKDTVKDPRKRGLPPVELAPDSWGEPLIATSDSSVTTGDAPWDTHLQDSFSAPPAAAAGVSWLKYNEQQQQQTQQTPVTPTPPVSQARHFMSPSSSHSTSTAHHDRSPMMAKQQQMAANKWNPDWSQAYRHRSTGTMTNEAPSAVENGWRNFSEQAKQNWREMKDSNIVDYDKKIHNLRQQESPASANREASPRYSRPFPGSTSPVVVDKWTTEQDGWDVVNEPVNTMKLKLTGAPVRKTRGPKVTNVYDDFFDGDTEDEEDFEDGASNSSSTTSQIVHGSVPVVVKPSPTRPLDSIPGYRDDFYLHEGRLIYIYCMNSIEHVEAMDWSSTVDGLPMPERICVSISPFFCTLQNGDLDMCALCLLLNTGACFNIILNHDILGSPERLVKSKLGYLLQSTSVDRIGFRLDMALEGLEQKLGFSLGEFEKLERDLGTDDLNDIQQKFLADWEGLDQYVETKEEFNRAQKKKFMGSPWNQPTVPLACLIFASCQGAMFHALHRAVHKKQ</sequence>
<reference evidence="3 4" key="1">
    <citation type="submission" date="2016-07" db="EMBL/GenBank/DDBJ databases">
        <title>Pervasive Adenine N6-methylation of Active Genes in Fungi.</title>
        <authorList>
            <consortium name="DOE Joint Genome Institute"/>
            <person name="Mondo S.J."/>
            <person name="Dannebaum R.O."/>
            <person name="Kuo R.C."/>
            <person name="Labutti K."/>
            <person name="Haridas S."/>
            <person name="Kuo A."/>
            <person name="Salamov A."/>
            <person name="Ahrendt S.R."/>
            <person name="Lipzen A."/>
            <person name="Sullivan W."/>
            <person name="Andreopoulos W.B."/>
            <person name="Clum A."/>
            <person name="Lindquist E."/>
            <person name="Daum C."/>
            <person name="Ramamoorthy G.K."/>
            <person name="Gryganskyi A."/>
            <person name="Culley D."/>
            <person name="Magnuson J.K."/>
            <person name="James T.Y."/>
            <person name="O'Malley M.A."/>
            <person name="Stajich J.E."/>
            <person name="Spatafora J.W."/>
            <person name="Visel A."/>
            <person name="Grigoriev I.V."/>
        </authorList>
    </citation>
    <scope>NUCLEOTIDE SEQUENCE [LARGE SCALE GENOMIC DNA]</scope>
    <source>
        <strain evidence="3 4">NRRL 3301</strain>
    </source>
</reference>
<protein>
    <recommendedName>
        <fullName evidence="2">3'-5' exonuclease domain-containing protein</fullName>
    </recommendedName>
</protein>
<dbReference type="GO" id="GO:0006139">
    <property type="term" value="P:nucleobase-containing compound metabolic process"/>
    <property type="evidence" value="ECO:0007669"/>
    <property type="project" value="InterPro"/>
</dbReference>
<evidence type="ECO:0000313" key="4">
    <source>
        <dbReference type="Proteomes" id="UP000242146"/>
    </source>
</evidence>
<dbReference type="AlphaFoldDB" id="A0A1X2GUB3"/>
<feature type="compositionally biased region" description="Acidic residues" evidence="1">
    <location>
        <begin position="762"/>
        <end position="774"/>
    </location>
</feature>
<dbReference type="Proteomes" id="UP000242146">
    <property type="component" value="Unassembled WGS sequence"/>
</dbReference>
<keyword evidence="4" id="KW-1185">Reference proteome</keyword>
<dbReference type="GO" id="GO:0008408">
    <property type="term" value="F:3'-5' exonuclease activity"/>
    <property type="evidence" value="ECO:0007669"/>
    <property type="project" value="InterPro"/>
</dbReference>